<proteinExistence type="predicted"/>
<dbReference type="Proteomes" id="UP001589587">
    <property type="component" value="Unassembled WGS sequence"/>
</dbReference>
<organism evidence="2 3">
    <name type="scientific">Rhodococcus baikonurensis</name>
    <dbReference type="NCBI Taxonomy" id="172041"/>
    <lineage>
        <taxon>Bacteria</taxon>
        <taxon>Bacillati</taxon>
        <taxon>Actinomycetota</taxon>
        <taxon>Actinomycetes</taxon>
        <taxon>Mycobacteriales</taxon>
        <taxon>Nocardiaceae</taxon>
        <taxon>Rhodococcus</taxon>
        <taxon>Rhodococcus erythropolis group</taxon>
    </lineage>
</organism>
<gene>
    <name evidence="2" type="ORF">ACFFQ6_29825</name>
</gene>
<reference evidence="2 3" key="1">
    <citation type="submission" date="2024-09" db="EMBL/GenBank/DDBJ databases">
        <authorList>
            <person name="Sun Q."/>
            <person name="Mori K."/>
        </authorList>
    </citation>
    <scope>NUCLEOTIDE SEQUENCE [LARGE SCALE GENOMIC DNA]</scope>
    <source>
        <strain evidence="2 3">JCM 11411</strain>
    </source>
</reference>
<accession>A0ABV5XQ61</accession>
<evidence type="ECO:0000256" key="1">
    <source>
        <dbReference type="SAM" id="MobiDB-lite"/>
    </source>
</evidence>
<dbReference type="EMBL" id="JBHMAS010000080">
    <property type="protein sequence ID" value="MFB9783904.1"/>
    <property type="molecule type" value="Genomic_DNA"/>
</dbReference>
<feature type="compositionally biased region" description="Pro residues" evidence="1">
    <location>
        <begin position="165"/>
        <end position="177"/>
    </location>
</feature>
<dbReference type="RefSeq" id="WP_378376428.1">
    <property type="nucleotide sequence ID" value="NZ_JBHMAS010000080.1"/>
</dbReference>
<feature type="region of interest" description="Disordered" evidence="1">
    <location>
        <begin position="128"/>
        <end position="203"/>
    </location>
</feature>
<comment type="caution">
    <text evidence="2">The sequence shown here is derived from an EMBL/GenBank/DDBJ whole genome shotgun (WGS) entry which is preliminary data.</text>
</comment>
<evidence type="ECO:0000313" key="3">
    <source>
        <dbReference type="Proteomes" id="UP001589587"/>
    </source>
</evidence>
<keyword evidence="3" id="KW-1185">Reference proteome</keyword>
<protein>
    <submittedName>
        <fullName evidence="2">Uncharacterized protein</fullName>
    </submittedName>
</protein>
<sequence length="203" mass="21407">MAASVVRYTDDSRRLFMSTVAKKVENEVSEGACAGPWLLSLNIKDAVQVAPGPNNTERHLCGLIDPNDARAVVAADPDNLRSLARAMREAADNADTPGPIVDSLFDVAKRWDTAMVLRCSGVLLELRDPPMRTQPTAPRSDQSQHTASPKNAVPQQNSTAVPAPTIAPAPSTPPKPAPAEAMTPAAPPAASSTENVATEDPWG</sequence>
<name>A0ABV5XQ61_9NOCA</name>
<feature type="compositionally biased region" description="Low complexity" evidence="1">
    <location>
        <begin position="178"/>
        <end position="190"/>
    </location>
</feature>
<evidence type="ECO:0000313" key="2">
    <source>
        <dbReference type="EMBL" id="MFB9783904.1"/>
    </source>
</evidence>
<feature type="compositionally biased region" description="Polar residues" evidence="1">
    <location>
        <begin position="133"/>
        <end position="158"/>
    </location>
</feature>